<proteinExistence type="inferred from homology"/>
<dbReference type="AlphaFoldDB" id="A0A6P8I5I3"/>
<dbReference type="KEGG" id="aten:116299320"/>
<dbReference type="RefSeq" id="XP_031563819.1">
    <property type="nucleotide sequence ID" value="XM_031707959.1"/>
</dbReference>
<evidence type="ECO:0000313" key="4">
    <source>
        <dbReference type="RefSeq" id="XP_031563819.1"/>
    </source>
</evidence>
<dbReference type="InParanoid" id="A0A6P8I5I3"/>
<accession>A0A6P8I5I3</accession>
<protein>
    <submittedName>
        <fullName evidence="4">Uncharacterized protein LOC116299320</fullName>
    </submittedName>
</protein>
<dbReference type="PANTHER" id="PTHR10656:SF42">
    <property type="entry name" value="CYCLIC GMP-AMP SYNTHASE-LIKE PROTEIN-RELATED"/>
    <property type="match status" value="1"/>
</dbReference>
<dbReference type="OrthoDB" id="5953090at2759"/>
<keyword evidence="3" id="KW-1185">Reference proteome</keyword>
<reference evidence="4" key="1">
    <citation type="submission" date="2025-08" db="UniProtKB">
        <authorList>
            <consortium name="RefSeq"/>
        </authorList>
    </citation>
    <scope>IDENTIFICATION</scope>
    <source>
        <tissue evidence="4">Tentacle</tissue>
    </source>
</reference>
<evidence type="ECO:0000313" key="3">
    <source>
        <dbReference type="Proteomes" id="UP000515163"/>
    </source>
</evidence>
<dbReference type="Gene3D" id="1.10.1410.40">
    <property type="match status" value="1"/>
</dbReference>
<comment type="similarity">
    <text evidence="2">Belongs to the mab-21 family.</text>
</comment>
<evidence type="ECO:0000256" key="1">
    <source>
        <dbReference type="ARBA" id="ARBA00001946"/>
    </source>
</evidence>
<evidence type="ECO:0000256" key="2">
    <source>
        <dbReference type="ARBA" id="ARBA00008307"/>
    </source>
</evidence>
<sequence>MCDEGTREKEDKMNQLDLALQKLAETRAGFPEDKTAKVIRDELDQILQESVSDLSTKYRLFQGAKIQEGGSMTDGTKIGAPDEFDYLIEVPSLQEQLVTMKENKPFFAEDYSMEIQSTKLFLKIKDLSFLDDILCPDWCDGEKNQTRKSNQLCFKDGKSPWRDQIACMVSVAIYRSLQETLKKFSKWKHVARLNCPAGHTFLQILKFNGEVFVSVDICLAVTIPYHSTSQAPLMLLFEFSSINTISCTRRSDSEWENTALSPLGVNSVEKQCYRILKYLTQTFLESSLDIFTFEYKAVLETYTLKTTFLKVLDESQERWNANELGTRVLEILCLIRDDLGQVAKEKSAHGQVILHPLQVSMDYNLHPVSGEPALFRRSKVSNPKGKTANEPIFKRPKSIEGQVEKLINLLLMVKDTQDGGRHFFAILKSIEQMKTLLKDGTFQEPIMESLRERDNKSGVYNNFLLIWDAIDREEFKSFFRGTKFGITVQPEGKDDDCVVFPKSFSILNCLQCRLFEQTENTKVELLEMDVFETKQVVCWNAKENVDLYSFVKSGKCSFCDPTAMDE</sequence>
<comment type="cofactor">
    <cofactor evidence="1">
        <name>Mg(2+)</name>
        <dbReference type="ChEBI" id="CHEBI:18420"/>
    </cofactor>
</comment>
<dbReference type="PANTHER" id="PTHR10656">
    <property type="entry name" value="CELL FATE DETERMINING PROTEIN MAB21-RELATED"/>
    <property type="match status" value="1"/>
</dbReference>
<dbReference type="GeneID" id="116299320"/>
<name>A0A6P8I5I3_ACTTE</name>
<gene>
    <name evidence="4" type="primary">LOC116299320</name>
</gene>
<dbReference type="Proteomes" id="UP000515163">
    <property type="component" value="Unplaced"/>
</dbReference>
<dbReference type="Gene3D" id="3.30.460.90">
    <property type="match status" value="1"/>
</dbReference>
<organism evidence="3 4">
    <name type="scientific">Actinia tenebrosa</name>
    <name type="common">Australian red waratah sea anemone</name>
    <dbReference type="NCBI Taxonomy" id="6105"/>
    <lineage>
        <taxon>Eukaryota</taxon>
        <taxon>Metazoa</taxon>
        <taxon>Cnidaria</taxon>
        <taxon>Anthozoa</taxon>
        <taxon>Hexacorallia</taxon>
        <taxon>Actiniaria</taxon>
        <taxon>Actiniidae</taxon>
        <taxon>Actinia</taxon>
    </lineage>
</organism>